<name>A0A7D3Y5V4_9BACT</name>
<dbReference type="KEGG" id="ttz:FHG85_11760"/>
<reference evidence="1 2" key="1">
    <citation type="submission" date="2019-07" db="EMBL/GenBank/DDBJ databases">
        <title>Thalassofilum flectens gen. nov., sp. nov., a novel moderate thermophilic anaerobe from a shallow sea hot spring in Kunashir Island (Russia), representing a new family in the order Bacteroidales, and proposal of Thalassofilacea fam. nov.</title>
        <authorList>
            <person name="Kochetkova T.V."/>
            <person name="Podosokorskaya O.A."/>
            <person name="Novikov A."/>
            <person name="Elcheninov A.G."/>
            <person name="Toshchakov S.V."/>
            <person name="Kublanov I.V."/>
        </authorList>
    </citation>
    <scope>NUCLEOTIDE SEQUENCE [LARGE SCALE GENOMIC DNA]</scope>
    <source>
        <strain evidence="1 2">38-H</strain>
    </source>
</reference>
<proteinExistence type="predicted"/>
<evidence type="ECO:0000313" key="2">
    <source>
        <dbReference type="Proteomes" id="UP000500961"/>
    </source>
</evidence>
<evidence type="ECO:0008006" key="3">
    <source>
        <dbReference type="Google" id="ProtNLM"/>
    </source>
</evidence>
<gene>
    <name evidence="1" type="ORF">FHG85_11760</name>
</gene>
<organism evidence="1 2">
    <name type="scientific">Tenuifilum thalassicum</name>
    <dbReference type="NCBI Taxonomy" id="2590900"/>
    <lineage>
        <taxon>Bacteria</taxon>
        <taxon>Pseudomonadati</taxon>
        <taxon>Bacteroidota</taxon>
        <taxon>Bacteroidia</taxon>
        <taxon>Bacteroidales</taxon>
        <taxon>Tenuifilaceae</taxon>
        <taxon>Tenuifilum</taxon>
    </lineage>
</organism>
<dbReference type="Gene3D" id="3.40.50.300">
    <property type="entry name" value="P-loop containing nucleotide triphosphate hydrolases"/>
    <property type="match status" value="1"/>
</dbReference>
<keyword evidence="2" id="KW-1185">Reference proteome</keyword>
<dbReference type="EMBL" id="CP041345">
    <property type="protein sequence ID" value="QKG80909.1"/>
    <property type="molecule type" value="Genomic_DNA"/>
</dbReference>
<evidence type="ECO:0000313" key="1">
    <source>
        <dbReference type="EMBL" id="QKG80909.1"/>
    </source>
</evidence>
<accession>A0A7D3Y5V4</accession>
<dbReference type="InterPro" id="IPR027417">
    <property type="entry name" value="P-loop_NTPase"/>
</dbReference>
<dbReference type="SUPFAM" id="SSF52540">
    <property type="entry name" value="P-loop containing nucleoside triphosphate hydrolases"/>
    <property type="match status" value="1"/>
</dbReference>
<protein>
    <recommendedName>
        <fullName evidence="3">Sulfotransferase</fullName>
    </recommendedName>
</protein>
<dbReference type="RefSeq" id="WP_173076129.1">
    <property type="nucleotide sequence ID" value="NZ_CP041345.1"/>
</dbReference>
<dbReference type="Proteomes" id="UP000500961">
    <property type="component" value="Chromosome"/>
</dbReference>
<dbReference type="AlphaFoldDB" id="A0A7D3Y5V4"/>
<sequence>MQESLFPNVLNYHFISWKEANKHILSSDCFNFDSPNVRNILLNDEKNNLIISSEFFSTAINSGFNYGYFSYGISHKLKLVFPEAKVLIFIRRQQSLIASAYQQYVKNGGTFGFRRWLYSGEVFWFEHLLYDNLISHYKKLFGDDSVYVYLYENLKEDISAFTKKFCEEHNLEINWEKINFNPINRGLRRITMPLLKIINHFYKKPLGRKRYICHIPGMTLIGKGVVKYLNPMPIFGRYLREDDFLKPKDLEYIKNFYSQHNQNLTKYVSRDDLEKFGYFL</sequence>